<evidence type="ECO:0000256" key="1">
    <source>
        <dbReference type="SAM" id="Phobius"/>
    </source>
</evidence>
<sequence length="188" mass="20659">MTTTSSPIDDARDLPREPTAPWIRVLAIIAVAVWLAVVIWQVMVLPDRVPTHFDGSGQADGWSSKNGALAFSVLIPLLCVIPLPSLARLVLRWPQAINAPNRDWWITSGPRLRRFERLMREDLWLITVLTLALLVAIQVGITMTARAEADSMANGVLFGSLAVFGVGLFAVLARMYAGGRYAEQPDLD</sequence>
<keyword evidence="1" id="KW-1133">Transmembrane helix</keyword>
<organism evidence="3 4">
    <name type="scientific">Dietzia aurantiaca</name>
    <dbReference type="NCBI Taxonomy" id="983873"/>
    <lineage>
        <taxon>Bacteria</taxon>
        <taxon>Bacillati</taxon>
        <taxon>Actinomycetota</taxon>
        <taxon>Actinomycetes</taxon>
        <taxon>Mycobacteriales</taxon>
        <taxon>Dietziaceae</taxon>
        <taxon>Dietzia</taxon>
    </lineage>
</organism>
<comment type="caution">
    <text evidence="3">The sequence shown here is derived from an EMBL/GenBank/DDBJ whole genome shotgun (WGS) entry which is preliminary data.</text>
</comment>
<keyword evidence="4" id="KW-1185">Reference proteome</keyword>
<gene>
    <name evidence="3" type="ORF">ACFO7U_08595</name>
</gene>
<protein>
    <submittedName>
        <fullName evidence="3">DUF1648 domain-containing protein</fullName>
    </submittedName>
</protein>
<feature type="transmembrane region" description="Helical" evidence="1">
    <location>
        <begin position="123"/>
        <end position="143"/>
    </location>
</feature>
<keyword evidence="1" id="KW-0472">Membrane</keyword>
<reference evidence="4" key="1">
    <citation type="journal article" date="2019" name="Int. J. Syst. Evol. Microbiol.">
        <title>The Global Catalogue of Microorganisms (GCM) 10K type strain sequencing project: providing services to taxonomists for standard genome sequencing and annotation.</title>
        <authorList>
            <consortium name="The Broad Institute Genomics Platform"/>
            <consortium name="The Broad Institute Genome Sequencing Center for Infectious Disease"/>
            <person name="Wu L."/>
            <person name="Ma J."/>
        </authorList>
    </citation>
    <scope>NUCLEOTIDE SEQUENCE [LARGE SCALE GENOMIC DNA]</scope>
    <source>
        <strain evidence="4">JCM 11882</strain>
    </source>
</reference>
<feature type="transmembrane region" description="Helical" evidence="1">
    <location>
        <begin position="155"/>
        <end position="177"/>
    </location>
</feature>
<feature type="transmembrane region" description="Helical" evidence="1">
    <location>
        <begin position="68"/>
        <end position="91"/>
    </location>
</feature>
<evidence type="ECO:0000313" key="3">
    <source>
        <dbReference type="EMBL" id="MFC4754838.1"/>
    </source>
</evidence>
<dbReference type="Pfam" id="PF07853">
    <property type="entry name" value="DUF1648"/>
    <property type="match status" value="1"/>
</dbReference>
<evidence type="ECO:0000313" key="4">
    <source>
        <dbReference type="Proteomes" id="UP001595836"/>
    </source>
</evidence>
<evidence type="ECO:0000259" key="2">
    <source>
        <dbReference type="Pfam" id="PF07853"/>
    </source>
</evidence>
<keyword evidence="1" id="KW-0812">Transmembrane</keyword>
<accession>A0ABV9PSY6</accession>
<dbReference type="EMBL" id="JBHSHP010000021">
    <property type="protein sequence ID" value="MFC4754838.1"/>
    <property type="molecule type" value="Genomic_DNA"/>
</dbReference>
<dbReference type="InterPro" id="IPR012867">
    <property type="entry name" value="DUF1648"/>
</dbReference>
<dbReference type="RefSeq" id="WP_344993671.1">
    <property type="nucleotide sequence ID" value="NZ_BAABCD010000022.1"/>
</dbReference>
<feature type="domain" description="DUF1648" evidence="2">
    <location>
        <begin position="28"/>
        <end position="75"/>
    </location>
</feature>
<feature type="transmembrane region" description="Helical" evidence="1">
    <location>
        <begin position="21"/>
        <end position="43"/>
    </location>
</feature>
<proteinExistence type="predicted"/>
<name>A0ABV9PSY6_9ACTN</name>
<dbReference type="Proteomes" id="UP001595836">
    <property type="component" value="Unassembled WGS sequence"/>
</dbReference>